<protein>
    <recommendedName>
        <fullName evidence="4">Aminoglycoside N(3)-acetyltransferase</fullName>
        <ecNumber evidence="4">2.3.1.-</ecNumber>
    </recommendedName>
</protein>
<keyword evidence="4" id="KW-0046">Antibiotic resistance</keyword>
<dbReference type="STRING" id="469381.Dpep_0791"/>
<reference evidence="5 6" key="1">
    <citation type="journal article" date="2010" name="Stand. Genomic Sci.">
        <title>Permanent draft genome sequence of Dethiosulfovibrio peptidovorans type strain (SEBR 4207).</title>
        <authorList>
            <person name="Labutti K."/>
            <person name="Mayilraj S."/>
            <person name="Clum A."/>
            <person name="Lucas S."/>
            <person name="Glavina Del Rio T."/>
            <person name="Nolan M."/>
            <person name="Tice H."/>
            <person name="Cheng J.F."/>
            <person name="Pitluck S."/>
            <person name="Liolios K."/>
            <person name="Ivanova N."/>
            <person name="Mavromatis K."/>
            <person name="Mikhailova N."/>
            <person name="Pati A."/>
            <person name="Goodwin L."/>
            <person name="Chen A."/>
            <person name="Palaniappan K."/>
            <person name="Land M."/>
            <person name="Hauser L."/>
            <person name="Chang Y.J."/>
            <person name="Jeffries C.D."/>
            <person name="Rohde M."/>
            <person name="Spring S."/>
            <person name="Goker M."/>
            <person name="Woyke T."/>
            <person name="Bristow J."/>
            <person name="Eisen J.A."/>
            <person name="Markowitz V."/>
            <person name="Hugenholtz P."/>
            <person name="Kyrpides N.C."/>
            <person name="Klenk H.P."/>
            <person name="Lapidus A."/>
        </authorList>
    </citation>
    <scope>NUCLEOTIDE SEQUENCE [LARGE SCALE GENOMIC DNA]</scope>
    <source>
        <strain evidence="5 6">DSM 11002</strain>
    </source>
</reference>
<keyword evidence="6" id="KW-1185">Reference proteome</keyword>
<comment type="catalytic activity">
    <reaction evidence="4">
        <text>a 2-deoxystreptamine antibiotic + acetyl-CoA = an N(3)-acetyl-2-deoxystreptamine antibiotic + CoA + H(+)</text>
        <dbReference type="Rhea" id="RHEA:12665"/>
        <dbReference type="ChEBI" id="CHEBI:15378"/>
        <dbReference type="ChEBI" id="CHEBI:57287"/>
        <dbReference type="ChEBI" id="CHEBI:57288"/>
        <dbReference type="ChEBI" id="CHEBI:57921"/>
        <dbReference type="ChEBI" id="CHEBI:77452"/>
        <dbReference type="EC" id="2.3.1.81"/>
    </reaction>
</comment>
<comment type="caution">
    <text evidence="5">The sequence shown here is derived from an EMBL/GenBank/DDBJ whole genome shotgun (WGS) entry which is preliminary data.</text>
</comment>
<evidence type="ECO:0000256" key="3">
    <source>
        <dbReference type="ARBA" id="ARBA00023315"/>
    </source>
</evidence>
<dbReference type="PaxDb" id="469381-Dpep_0791"/>
<keyword evidence="2 4" id="KW-0808">Transferase</keyword>
<accession>D2Z5S0</accession>
<dbReference type="AlphaFoldDB" id="D2Z5S0"/>
<dbReference type="eggNOG" id="COG2746">
    <property type="taxonomic scope" value="Bacteria"/>
</dbReference>
<keyword evidence="3 4" id="KW-0012">Acyltransferase</keyword>
<gene>
    <name evidence="5" type="ORF">Dpep_0791</name>
</gene>
<dbReference type="EC" id="2.3.1.-" evidence="4"/>
<dbReference type="GO" id="GO:0046353">
    <property type="term" value="F:aminoglycoside 3-N-acetyltransferase activity"/>
    <property type="evidence" value="ECO:0007669"/>
    <property type="project" value="UniProtKB-EC"/>
</dbReference>
<dbReference type="PANTHER" id="PTHR11104">
    <property type="entry name" value="AMINOGLYCOSIDE N3-ACETYLTRANSFERASE"/>
    <property type="match status" value="1"/>
</dbReference>
<name>D2Z5S0_9BACT</name>
<evidence type="ECO:0000313" key="6">
    <source>
        <dbReference type="Proteomes" id="UP000006427"/>
    </source>
</evidence>
<evidence type="ECO:0000313" key="5">
    <source>
        <dbReference type="EMBL" id="EFC90817.1"/>
    </source>
</evidence>
<dbReference type="Proteomes" id="UP000006427">
    <property type="component" value="Unassembled WGS sequence"/>
</dbReference>
<organism evidence="5 6">
    <name type="scientific">Dethiosulfovibrio peptidovorans DSM 11002</name>
    <dbReference type="NCBI Taxonomy" id="469381"/>
    <lineage>
        <taxon>Bacteria</taxon>
        <taxon>Thermotogati</taxon>
        <taxon>Synergistota</taxon>
        <taxon>Synergistia</taxon>
        <taxon>Synergistales</taxon>
        <taxon>Dethiosulfovibrionaceae</taxon>
        <taxon>Dethiosulfovibrio</taxon>
    </lineage>
</organism>
<dbReference type="PANTHER" id="PTHR11104:SF0">
    <property type="entry name" value="SPBETA PROPHAGE-DERIVED AMINOGLYCOSIDE N(3')-ACETYLTRANSFERASE-LIKE PROTEIN YOKD"/>
    <property type="match status" value="1"/>
</dbReference>
<evidence type="ECO:0000256" key="2">
    <source>
        <dbReference type="ARBA" id="ARBA00022679"/>
    </source>
</evidence>
<sequence length="294" mass="33282">MLNNLRPLLKKSSIIYGIVSKLRKKRKSFLRRTLKIKKAAAIEKFGFFNKKDLYFHCRENGIAPGNILMVHCSLEGMLTYGGSVAELMEVLFDLVGSKGTLLMPGLSTNMSSIPPRDFDVLREMTYTGIIPEIFRNTSGVIRSLHPRHSMCGFGPMAEEILEGHENCVYADGLGSPWDRLRLFKAKGINLGLMPGKSLTFHHWVEDIDPEGYPLAVHEGPFECVLINKNGNKIKKSFYRRNNKYKSRELWFGKKLSSSAVKLTMLKGSPISFYDYEALAEDLIQLRDKGIVLCK</sequence>
<evidence type="ECO:0000256" key="1">
    <source>
        <dbReference type="ARBA" id="ARBA00006383"/>
    </source>
</evidence>
<dbReference type="Pfam" id="PF02522">
    <property type="entry name" value="Antibiotic_NAT"/>
    <property type="match status" value="1"/>
</dbReference>
<dbReference type="InterPro" id="IPR003679">
    <property type="entry name" value="Amioglycoside_AcTrfase"/>
</dbReference>
<comment type="similarity">
    <text evidence="1 4">Belongs to the antibiotic N-acetyltransferase family.</text>
</comment>
<evidence type="ECO:0000256" key="4">
    <source>
        <dbReference type="RuleBase" id="RU365031"/>
    </source>
</evidence>
<dbReference type="EMBL" id="ABTR02000001">
    <property type="protein sequence ID" value="EFC90817.1"/>
    <property type="molecule type" value="Genomic_DNA"/>
</dbReference>
<dbReference type="InterPro" id="IPR028345">
    <property type="entry name" value="Antibiotic_NAT-like"/>
</dbReference>
<dbReference type="SUPFAM" id="SSF110710">
    <property type="entry name" value="TTHA0583/YokD-like"/>
    <property type="match status" value="1"/>
</dbReference>
<proteinExistence type="inferred from homology"/>
<dbReference type="GO" id="GO:0046677">
    <property type="term" value="P:response to antibiotic"/>
    <property type="evidence" value="ECO:0007669"/>
    <property type="project" value="UniProtKB-KW"/>
</dbReference>